<name>A0ABV0VWL8_9TELE</name>
<dbReference type="Proteomes" id="UP001444071">
    <property type="component" value="Unassembled WGS sequence"/>
</dbReference>
<comment type="caution">
    <text evidence="1">The sequence shown here is derived from an EMBL/GenBank/DDBJ whole genome shotgun (WGS) entry which is preliminary data.</text>
</comment>
<dbReference type="EMBL" id="JAHRIM010013980">
    <property type="protein sequence ID" value="MEQ2261616.1"/>
    <property type="molecule type" value="Genomic_DNA"/>
</dbReference>
<evidence type="ECO:0000313" key="1">
    <source>
        <dbReference type="EMBL" id="MEQ2261616.1"/>
    </source>
</evidence>
<sequence>MLRHSPELNTPEYFRKKFLSDLLWQVIEKVADDSTRQDVRGMFENVHGRLLDLILENTGELDLDNLSEMAEELGETIFQSICFDIFLINTFPFSTQLFLFSVLSSPQSYPRIVSKFKRHLENPLLKPTKEEKNLGQKIKDAFIGMGSKKKCLSETSSKPFDPNVRRSVVDGPGVKGRRGTQEERYTIIKTILWNMIYKSIAKATAYYTMDDALPVYNRLFYVIWDEIKDKDFIIFPEMEKRLHSYILQLLCGNNILVINRMFYLMRIDHPIIDNKIVTCFKIALLNPGKVPLAKKSVWRRIREALSSVVFCHNKVNCQP</sequence>
<accession>A0ABV0VWL8</accession>
<reference evidence="1 2" key="1">
    <citation type="submission" date="2021-06" db="EMBL/GenBank/DDBJ databases">
        <authorList>
            <person name="Palmer J.M."/>
        </authorList>
    </citation>
    <scope>NUCLEOTIDE SEQUENCE [LARGE SCALE GENOMIC DNA]</scope>
    <source>
        <strain evidence="1 2">XR_2019</strain>
        <tissue evidence="1">Muscle</tissue>
    </source>
</reference>
<evidence type="ECO:0000313" key="2">
    <source>
        <dbReference type="Proteomes" id="UP001444071"/>
    </source>
</evidence>
<proteinExistence type="predicted"/>
<keyword evidence="2" id="KW-1185">Reference proteome</keyword>
<protein>
    <submittedName>
        <fullName evidence="1">Uncharacterized protein</fullName>
    </submittedName>
</protein>
<gene>
    <name evidence="1" type="ORF">XENORESO_012793</name>
</gene>
<organism evidence="1 2">
    <name type="scientific">Xenotaenia resolanae</name>
    <dbReference type="NCBI Taxonomy" id="208358"/>
    <lineage>
        <taxon>Eukaryota</taxon>
        <taxon>Metazoa</taxon>
        <taxon>Chordata</taxon>
        <taxon>Craniata</taxon>
        <taxon>Vertebrata</taxon>
        <taxon>Euteleostomi</taxon>
        <taxon>Actinopterygii</taxon>
        <taxon>Neopterygii</taxon>
        <taxon>Teleostei</taxon>
        <taxon>Neoteleostei</taxon>
        <taxon>Acanthomorphata</taxon>
        <taxon>Ovalentaria</taxon>
        <taxon>Atherinomorphae</taxon>
        <taxon>Cyprinodontiformes</taxon>
        <taxon>Goodeidae</taxon>
        <taxon>Xenotaenia</taxon>
    </lineage>
</organism>